<comment type="caution">
    <text evidence="2">The sequence shown here is derived from an EMBL/GenBank/DDBJ whole genome shotgun (WGS) entry which is preliminary data.</text>
</comment>
<reference evidence="2 3" key="1">
    <citation type="submission" date="2013-08" db="EMBL/GenBank/DDBJ databases">
        <title>Genome of Pontibacillus chungwhensis.</title>
        <authorList>
            <person name="Wang Q."/>
            <person name="Wang G."/>
        </authorList>
    </citation>
    <scope>NUCLEOTIDE SEQUENCE [LARGE SCALE GENOMIC DNA]</scope>
    <source>
        <strain evidence="2 3">BH030062</strain>
    </source>
</reference>
<dbReference type="RefSeq" id="WP_036779606.1">
    <property type="nucleotide sequence ID" value="NZ_AVBG01000001.1"/>
</dbReference>
<organism evidence="2 3">
    <name type="scientific">Pontibacillus chungwhensis BH030062</name>
    <dbReference type="NCBI Taxonomy" id="1385513"/>
    <lineage>
        <taxon>Bacteria</taxon>
        <taxon>Bacillati</taxon>
        <taxon>Bacillota</taxon>
        <taxon>Bacilli</taxon>
        <taxon>Bacillales</taxon>
        <taxon>Bacillaceae</taxon>
        <taxon>Pontibacillus</taxon>
    </lineage>
</organism>
<feature type="region of interest" description="Disordered" evidence="1">
    <location>
        <begin position="28"/>
        <end position="63"/>
    </location>
</feature>
<feature type="compositionally biased region" description="Basic and acidic residues" evidence="1">
    <location>
        <begin position="28"/>
        <end position="62"/>
    </location>
</feature>
<dbReference type="Proteomes" id="UP000030153">
    <property type="component" value="Unassembled WGS sequence"/>
</dbReference>
<dbReference type="Pfam" id="PF13025">
    <property type="entry name" value="DUF3886"/>
    <property type="match status" value="1"/>
</dbReference>
<sequence length="77" mass="9430">MGKKRREHEEEGTLKDLLQDDLVKQLQSKKADLKKQEEKRKEEEKQKRIEERKQREANKSFEELLNDSSLDWENFKK</sequence>
<evidence type="ECO:0008006" key="4">
    <source>
        <dbReference type="Google" id="ProtNLM"/>
    </source>
</evidence>
<dbReference type="STRING" id="1385513.N780_12980"/>
<gene>
    <name evidence="2" type="ORF">N780_12980</name>
</gene>
<dbReference type="InterPro" id="IPR024980">
    <property type="entry name" value="DUF3886"/>
</dbReference>
<name>A0A0A2V2B5_9BACI</name>
<evidence type="ECO:0000313" key="2">
    <source>
        <dbReference type="EMBL" id="KGP93208.1"/>
    </source>
</evidence>
<accession>A0A0A2V2B5</accession>
<evidence type="ECO:0000313" key="3">
    <source>
        <dbReference type="Proteomes" id="UP000030153"/>
    </source>
</evidence>
<dbReference type="eggNOG" id="ENOG5033AKY">
    <property type="taxonomic scope" value="Bacteria"/>
</dbReference>
<keyword evidence="3" id="KW-1185">Reference proteome</keyword>
<evidence type="ECO:0000256" key="1">
    <source>
        <dbReference type="SAM" id="MobiDB-lite"/>
    </source>
</evidence>
<dbReference type="AlphaFoldDB" id="A0A0A2V2B5"/>
<dbReference type="EMBL" id="AVBG01000001">
    <property type="protein sequence ID" value="KGP93208.1"/>
    <property type="molecule type" value="Genomic_DNA"/>
</dbReference>
<proteinExistence type="predicted"/>
<protein>
    <recommendedName>
        <fullName evidence="4">Sulfurtransferase</fullName>
    </recommendedName>
</protein>